<protein>
    <submittedName>
        <fullName evidence="1">Uncharacterized protein</fullName>
    </submittedName>
</protein>
<dbReference type="EMBL" id="BAABDG010000007">
    <property type="protein sequence ID" value="GAA3902080.1"/>
    <property type="molecule type" value="Genomic_DNA"/>
</dbReference>
<reference evidence="2" key="1">
    <citation type="journal article" date="2019" name="Int. J. Syst. Evol. Microbiol.">
        <title>The Global Catalogue of Microorganisms (GCM) 10K type strain sequencing project: providing services to taxonomists for standard genome sequencing and annotation.</title>
        <authorList>
            <consortium name="The Broad Institute Genomics Platform"/>
            <consortium name="The Broad Institute Genome Sequencing Center for Infectious Disease"/>
            <person name="Wu L."/>
            <person name="Ma J."/>
        </authorList>
    </citation>
    <scope>NUCLEOTIDE SEQUENCE [LARGE SCALE GENOMIC DNA]</scope>
    <source>
        <strain evidence="2">JCM 17201</strain>
    </source>
</reference>
<proteinExistence type="predicted"/>
<sequence length="53" mass="5955">MNTPTPEMTCAGYMIVTQSESGYPRVYVTKMGLDYVGGMFRDDLEKGMVKLNK</sequence>
<comment type="caution">
    <text evidence="1">The sequence shown here is derived from an EMBL/GenBank/DDBJ whole genome shotgun (WGS) entry which is preliminary data.</text>
</comment>
<name>A0ABP7LLY4_9GAMM</name>
<gene>
    <name evidence="1" type="ORF">GCM10022405_29090</name>
</gene>
<dbReference type="Proteomes" id="UP001499994">
    <property type="component" value="Unassembled WGS sequence"/>
</dbReference>
<evidence type="ECO:0000313" key="2">
    <source>
        <dbReference type="Proteomes" id="UP001499994"/>
    </source>
</evidence>
<accession>A0ABP7LLY4</accession>
<keyword evidence="2" id="KW-1185">Reference proteome</keyword>
<organism evidence="1 2">
    <name type="scientific">Gibbsiella dentisursi</name>
    <dbReference type="NCBI Taxonomy" id="796890"/>
    <lineage>
        <taxon>Bacteria</taxon>
        <taxon>Pseudomonadati</taxon>
        <taxon>Pseudomonadota</taxon>
        <taxon>Gammaproteobacteria</taxon>
        <taxon>Enterobacterales</taxon>
        <taxon>Yersiniaceae</taxon>
        <taxon>Gibbsiella</taxon>
    </lineage>
</organism>
<evidence type="ECO:0000313" key="1">
    <source>
        <dbReference type="EMBL" id="GAA3902080.1"/>
    </source>
</evidence>